<dbReference type="GO" id="GO:0046872">
    <property type="term" value="F:metal ion binding"/>
    <property type="evidence" value="ECO:0007669"/>
    <property type="project" value="UniProtKB-KW"/>
</dbReference>
<keyword evidence="5 6" id="KW-0342">GTP-binding</keyword>
<comment type="subunit">
    <text evidence="6">Monomer. Associates with the 50S ribosomal subunit.</text>
</comment>
<organism evidence="8 9">
    <name type="scientific">Acetonema longum DSM 6540</name>
    <dbReference type="NCBI Taxonomy" id="1009370"/>
    <lineage>
        <taxon>Bacteria</taxon>
        <taxon>Bacillati</taxon>
        <taxon>Bacillota</taxon>
        <taxon>Negativicutes</taxon>
        <taxon>Acetonemataceae</taxon>
        <taxon>Acetonema</taxon>
    </lineage>
</organism>
<name>F7NPC5_9FIRM</name>
<evidence type="ECO:0000313" key="9">
    <source>
        <dbReference type="Proteomes" id="UP000003240"/>
    </source>
</evidence>
<dbReference type="GO" id="GO:0005737">
    <property type="term" value="C:cytoplasm"/>
    <property type="evidence" value="ECO:0007669"/>
    <property type="project" value="UniProtKB-SubCell"/>
</dbReference>
<feature type="domain" description="Hflx-type G" evidence="7">
    <location>
        <begin position="384"/>
        <end position="550"/>
    </location>
</feature>
<evidence type="ECO:0000256" key="5">
    <source>
        <dbReference type="ARBA" id="ARBA00023134"/>
    </source>
</evidence>
<comment type="function">
    <text evidence="6">GTPase that associates with the 50S ribosomal subunit and may have a role during protein synthesis or ribosome biogenesis.</text>
</comment>
<dbReference type="PANTHER" id="PTHR10229">
    <property type="entry name" value="GTP-BINDING PROTEIN HFLX"/>
    <property type="match status" value="1"/>
</dbReference>
<dbReference type="NCBIfam" id="TIGR03156">
    <property type="entry name" value="GTP_HflX"/>
    <property type="match status" value="1"/>
</dbReference>
<dbReference type="InterPro" id="IPR005225">
    <property type="entry name" value="Small_GTP-bd"/>
</dbReference>
<dbReference type="Pfam" id="PF16360">
    <property type="entry name" value="GTP-bdg_M"/>
    <property type="match status" value="1"/>
</dbReference>
<dbReference type="STRING" id="1009370.ALO_19842"/>
<dbReference type="InterPro" id="IPR025121">
    <property type="entry name" value="GTPase_HflX_N"/>
</dbReference>
<protein>
    <recommendedName>
        <fullName evidence="6">GTPase HflX</fullName>
    </recommendedName>
    <alternativeName>
        <fullName evidence="6">GTP-binding protein HflX</fullName>
    </alternativeName>
</protein>
<evidence type="ECO:0000256" key="4">
    <source>
        <dbReference type="ARBA" id="ARBA00022842"/>
    </source>
</evidence>
<dbReference type="RefSeq" id="WP_004099263.1">
    <property type="nucleotide sequence ID" value="NZ_AFGF01000241.1"/>
</dbReference>
<dbReference type="Pfam" id="PF01926">
    <property type="entry name" value="MMR_HSR1"/>
    <property type="match status" value="1"/>
</dbReference>
<dbReference type="NCBIfam" id="TIGR00231">
    <property type="entry name" value="small_GTP"/>
    <property type="match status" value="1"/>
</dbReference>
<dbReference type="Proteomes" id="UP000003240">
    <property type="component" value="Unassembled WGS sequence"/>
</dbReference>
<keyword evidence="2" id="KW-0479">Metal-binding</keyword>
<dbReference type="Gene3D" id="3.40.50.11060">
    <property type="entry name" value="GTPase HflX, N-terminal domain"/>
    <property type="match status" value="1"/>
</dbReference>
<evidence type="ECO:0000256" key="2">
    <source>
        <dbReference type="ARBA" id="ARBA00022723"/>
    </source>
</evidence>
<dbReference type="InterPro" id="IPR045498">
    <property type="entry name" value="HflX_C"/>
</dbReference>
<dbReference type="InterPro" id="IPR032305">
    <property type="entry name" value="GTP-bd_M"/>
</dbReference>
<dbReference type="InterPro" id="IPR027417">
    <property type="entry name" value="P-loop_NTPase"/>
</dbReference>
<dbReference type="GO" id="GO:0003924">
    <property type="term" value="F:GTPase activity"/>
    <property type="evidence" value="ECO:0007669"/>
    <property type="project" value="UniProtKB-UniRule"/>
</dbReference>
<accession>F7NPC5</accession>
<dbReference type="OrthoDB" id="9812272at2"/>
<keyword evidence="9" id="KW-1185">Reference proteome</keyword>
<sequence>MSQNKIISGELDGIRQNVIQELQRIYDMQVPANQPVSQEVAAKAAQLSAQIRREVVLYINRRGKVTHIAIGDIQSATLPEIDLRRSNTKLNGFRCIHTHPGGDSRLSRLDISSLKQLRFDLIAALGVEADGGISSVSMGFISNLASSPGDTVVQSIELMGFNEFADLNVTDFIAFLERQFSVTQMHDVAQRKERVLLAGLETKGSEWDIADSLAELVQLAETAGGCVVGQVSQVREKPDAAFFLGKGKVDEIQHLIQETEADVLVLDDELTPAQQRNLEQYLKIKVIDRTALILDIFAQRARSYEGKLQVELAQLRYNLPRLSGQGLVLSRLGGGIGTRGPGETKLEMDKRRIRSRIHDVEKEIETVKANRALQRIRRKKSSIPSVVLIGYTNAGKSTLLNSLSEAGVLAEDKLFATLDPTTRNVKLSNGQEILLTDTVGFIQKLPHHLVAAFRATLEEVKQADLLLHVLDISHPRFRAQSDAVFHVLRELESDSKDIITVCNKVDRLESGDALREKLLKQEHAVAISALTGEGSDDLFAAIEQVLNQRTQIIEMLIPYEASGLVSNLYGFAVVQSVDYQESGIRVKVSVSSEYIKRYHQFIVGEEENNDSISGYDSPG</sequence>
<dbReference type="EMBL" id="AFGF01000241">
    <property type="protein sequence ID" value="EGO62087.1"/>
    <property type="molecule type" value="Genomic_DNA"/>
</dbReference>
<dbReference type="FunFam" id="3.40.50.300:FF:000173">
    <property type="entry name" value="GTPase HflX"/>
    <property type="match status" value="1"/>
</dbReference>
<dbReference type="Pfam" id="PF13167">
    <property type="entry name" value="GTP-bdg_N"/>
    <property type="match status" value="1"/>
</dbReference>
<comment type="similarity">
    <text evidence="6">Belongs to the TRAFAC class OBG-HflX-like GTPase superfamily. HflX GTPase family.</text>
</comment>
<evidence type="ECO:0000256" key="6">
    <source>
        <dbReference type="HAMAP-Rule" id="MF_00900"/>
    </source>
</evidence>
<keyword evidence="1 6" id="KW-0963">Cytoplasm</keyword>
<comment type="subcellular location">
    <subcellularLocation>
        <location evidence="6">Cytoplasm</location>
    </subcellularLocation>
    <text evidence="6">May associate with membranes.</text>
</comment>
<gene>
    <name evidence="6" type="primary">hflX</name>
    <name evidence="8" type="ORF">ALO_19842</name>
</gene>
<dbReference type="CDD" id="cd01878">
    <property type="entry name" value="HflX"/>
    <property type="match status" value="1"/>
</dbReference>
<dbReference type="eggNOG" id="COG2262">
    <property type="taxonomic scope" value="Bacteria"/>
</dbReference>
<dbReference type="SUPFAM" id="SSF52540">
    <property type="entry name" value="P-loop containing nucleoside triphosphate hydrolases"/>
    <property type="match status" value="1"/>
</dbReference>
<dbReference type="Gene3D" id="3.40.50.300">
    <property type="entry name" value="P-loop containing nucleotide triphosphate hydrolases"/>
    <property type="match status" value="1"/>
</dbReference>
<evidence type="ECO:0000259" key="7">
    <source>
        <dbReference type="PROSITE" id="PS51705"/>
    </source>
</evidence>
<reference evidence="8 9" key="1">
    <citation type="journal article" date="2011" name="EMBO J.">
        <title>Structural diversity of bacterial flagellar motors.</title>
        <authorList>
            <person name="Chen S."/>
            <person name="Beeby M."/>
            <person name="Murphy G.E."/>
            <person name="Leadbetter J.R."/>
            <person name="Hendrixson D.R."/>
            <person name="Briegel A."/>
            <person name="Li Z."/>
            <person name="Shi J."/>
            <person name="Tocheva E.I."/>
            <person name="Muller A."/>
            <person name="Dobro M.J."/>
            <person name="Jensen G.J."/>
        </authorList>
    </citation>
    <scope>NUCLEOTIDE SEQUENCE [LARGE SCALE GENOMIC DNA]</scope>
    <source>
        <strain evidence="8 9">DSM 6540</strain>
    </source>
</reference>
<comment type="caution">
    <text evidence="8">The sequence shown here is derived from an EMBL/GenBank/DDBJ whole genome shotgun (WGS) entry which is preliminary data.</text>
</comment>
<dbReference type="HAMAP" id="MF_00900">
    <property type="entry name" value="GTPase_HflX"/>
    <property type="match status" value="1"/>
</dbReference>
<dbReference type="AlphaFoldDB" id="F7NPC5"/>
<evidence type="ECO:0000313" key="8">
    <source>
        <dbReference type="EMBL" id="EGO62087.1"/>
    </source>
</evidence>
<evidence type="ECO:0000256" key="3">
    <source>
        <dbReference type="ARBA" id="ARBA00022741"/>
    </source>
</evidence>
<dbReference type="InterPro" id="IPR030394">
    <property type="entry name" value="G_HFLX_dom"/>
</dbReference>
<evidence type="ECO:0000256" key="1">
    <source>
        <dbReference type="ARBA" id="ARBA00022490"/>
    </source>
</evidence>
<dbReference type="PANTHER" id="PTHR10229:SF0">
    <property type="entry name" value="GTP-BINDING PROTEIN 6-RELATED"/>
    <property type="match status" value="1"/>
</dbReference>
<keyword evidence="4" id="KW-0460">Magnesium</keyword>
<dbReference type="PROSITE" id="PS51705">
    <property type="entry name" value="G_HFLX"/>
    <property type="match status" value="1"/>
</dbReference>
<dbReference type="Pfam" id="PF19275">
    <property type="entry name" value="HflX_C"/>
    <property type="match status" value="1"/>
</dbReference>
<dbReference type="PRINTS" id="PR00326">
    <property type="entry name" value="GTP1OBG"/>
</dbReference>
<proteinExistence type="inferred from homology"/>
<dbReference type="Gene3D" id="6.10.250.2860">
    <property type="match status" value="1"/>
</dbReference>
<dbReference type="InterPro" id="IPR006073">
    <property type="entry name" value="GTP-bd"/>
</dbReference>
<dbReference type="InterPro" id="IPR042108">
    <property type="entry name" value="GTPase_HflX_N_sf"/>
</dbReference>
<dbReference type="FunFam" id="3.40.50.11060:FF:000001">
    <property type="entry name" value="GTPase HflX"/>
    <property type="match status" value="1"/>
</dbReference>
<dbReference type="GO" id="GO:0043022">
    <property type="term" value="F:ribosome binding"/>
    <property type="evidence" value="ECO:0007669"/>
    <property type="project" value="TreeGrafter"/>
</dbReference>
<dbReference type="InterPro" id="IPR016496">
    <property type="entry name" value="GTPase_HflX"/>
</dbReference>
<dbReference type="GO" id="GO:0005525">
    <property type="term" value="F:GTP binding"/>
    <property type="evidence" value="ECO:0007669"/>
    <property type="project" value="UniProtKB-UniRule"/>
</dbReference>
<keyword evidence="3 6" id="KW-0547">Nucleotide-binding</keyword>